<reference evidence="2" key="2">
    <citation type="journal article" date="2023" name="IMA Fungus">
        <title>Comparative genomic study of the Penicillium genus elucidates a diverse pangenome and 15 lateral gene transfer events.</title>
        <authorList>
            <person name="Petersen C."/>
            <person name="Sorensen T."/>
            <person name="Nielsen M.R."/>
            <person name="Sondergaard T.E."/>
            <person name="Sorensen J.L."/>
            <person name="Fitzpatrick D.A."/>
            <person name="Frisvad J.C."/>
            <person name="Nielsen K.L."/>
        </authorList>
    </citation>
    <scope>NUCLEOTIDE SEQUENCE</scope>
    <source>
        <strain evidence="2">IBT 21917</strain>
    </source>
</reference>
<evidence type="ECO:0000256" key="1">
    <source>
        <dbReference type="SAM" id="MobiDB-lite"/>
    </source>
</evidence>
<comment type="caution">
    <text evidence="2">The sequence shown here is derived from an EMBL/GenBank/DDBJ whole genome shotgun (WGS) entry which is preliminary data.</text>
</comment>
<protein>
    <recommendedName>
        <fullName evidence="4">TLDc domain-containing protein</fullName>
    </recommendedName>
</protein>
<dbReference type="AlphaFoldDB" id="A0A9W9LXS4"/>
<feature type="region of interest" description="Disordered" evidence="1">
    <location>
        <begin position="517"/>
        <end position="555"/>
    </location>
</feature>
<dbReference type="Proteomes" id="UP001146351">
    <property type="component" value="Unassembled WGS sequence"/>
</dbReference>
<proteinExistence type="predicted"/>
<keyword evidence="3" id="KW-1185">Reference proteome</keyword>
<evidence type="ECO:0000313" key="3">
    <source>
        <dbReference type="Proteomes" id="UP001146351"/>
    </source>
</evidence>
<evidence type="ECO:0008006" key="4">
    <source>
        <dbReference type="Google" id="ProtNLM"/>
    </source>
</evidence>
<evidence type="ECO:0000313" key="2">
    <source>
        <dbReference type="EMBL" id="KAJ5180577.1"/>
    </source>
</evidence>
<accession>A0A9W9LXS4</accession>
<sequence length="555" mass="63886">MAETSQAPPPELSETFKRRLHYVNEWMAQGLLTTEKFFENWNEATSSINGTYDHGDDFLRRFESIAIEDETGTKYLDETSFLSFLRQHNVFPRAFQEVEPILLRSACYFIDYPFSTQHPATFTIKELERACWWLEPRYQHLGVEPCGGGSRDFTKTDKRRLLFQSLSTERNGARLPLDPDEWRREARRRTLDISAWKMSHRNQSDHFCCDEWGDELYHDLLDVVMALQPERPLPVMGEPRDCFRPFVARMHNGAPKLREFTISPDRLRVVVRFCLYHVFGLARKDHPVHAVDLEGATDCPHLFRGLQDVILLFWLDPSPIDEDSLEIMRTPSRLFTSPVILQISTVLSPYAMEWFTTLLWTWYRDTAPSPLAVSELVASIQDQEDYALILISGRDIKNQDLCTFGLFMPLPAKDNHRIQPKIEDELYPPCFFLELSPAQGIYPGTLESPAWTMNGEDMSIGDPNNGVALVLKDGLSRATFTQVIDGDEEPIYEPIRWRGNRHTDFDIEAIEIVYSDWVEPSDDEDGSENASSDAASSNGSDRDQPEFSPTNSQHE</sequence>
<name>A0A9W9LXS4_9EURO</name>
<dbReference type="EMBL" id="JAPQKO010000002">
    <property type="protein sequence ID" value="KAJ5180577.1"/>
    <property type="molecule type" value="Genomic_DNA"/>
</dbReference>
<gene>
    <name evidence="2" type="ORF">N7492_003787</name>
</gene>
<reference evidence="2" key="1">
    <citation type="submission" date="2022-11" db="EMBL/GenBank/DDBJ databases">
        <authorList>
            <person name="Petersen C."/>
        </authorList>
    </citation>
    <scope>NUCLEOTIDE SEQUENCE</scope>
    <source>
        <strain evidence="2">IBT 21917</strain>
    </source>
</reference>
<dbReference type="OrthoDB" id="5377405at2759"/>
<feature type="compositionally biased region" description="Low complexity" evidence="1">
    <location>
        <begin position="528"/>
        <end position="539"/>
    </location>
</feature>
<organism evidence="2 3">
    <name type="scientific">Penicillium capsulatum</name>
    <dbReference type="NCBI Taxonomy" id="69766"/>
    <lineage>
        <taxon>Eukaryota</taxon>
        <taxon>Fungi</taxon>
        <taxon>Dikarya</taxon>
        <taxon>Ascomycota</taxon>
        <taxon>Pezizomycotina</taxon>
        <taxon>Eurotiomycetes</taxon>
        <taxon>Eurotiomycetidae</taxon>
        <taxon>Eurotiales</taxon>
        <taxon>Aspergillaceae</taxon>
        <taxon>Penicillium</taxon>
    </lineage>
</organism>